<name>A0ABD0KT90_9CAEN</name>
<sequence>MVQIIKLWEYRKWNTSQLLVKQTKRVQIKAAEADPDMAKCRGQRPGSTWEAKTMKCGMYRRNCWLRRRR</sequence>
<keyword evidence="2" id="KW-1185">Reference proteome</keyword>
<accession>A0ABD0KT90</accession>
<organism evidence="1 2">
    <name type="scientific">Batillaria attramentaria</name>
    <dbReference type="NCBI Taxonomy" id="370345"/>
    <lineage>
        <taxon>Eukaryota</taxon>
        <taxon>Metazoa</taxon>
        <taxon>Spiralia</taxon>
        <taxon>Lophotrochozoa</taxon>
        <taxon>Mollusca</taxon>
        <taxon>Gastropoda</taxon>
        <taxon>Caenogastropoda</taxon>
        <taxon>Sorbeoconcha</taxon>
        <taxon>Cerithioidea</taxon>
        <taxon>Batillariidae</taxon>
        <taxon>Batillaria</taxon>
    </lineage>
</organism>
<evidence type="ECO:0000313" key="1">
    <source>
        <dbReference type="EMBL" id="KAK7490387.1"/>
    </source>
</evidence>
<dbReference type="Proteomes" id="UP001519460">
    <property type="component" value="Unassembled WGS sequence"/>
</dbReference>
<protein>
    <submittedName>
        <fullName evidence="1">Uncharacterized protein</fullName>
    </submittedName>
</protein>
<evidence type="ECO:0000313" key="2">
    <source>
        <dbReference type="Proteomes" id="UP001519460"/>
    </source>
</evidence>
<proteinExistence type="predicted"/>
<dbReference type="AlphaFoldDB" id="A0ABD0KT90"/>
<gene>
    <name evidence="1" type="ORF">BaRGS_00018366</name>
</gene>
<reference evidence="1 2" key="1">
    <citation type="journal article" date="2023" name="Sci. Data">
        <title>Genome assembly of the Korean intertidal mud-creeper Batillaria attramentaria.</title>
        <authorList>
            <person name="Patra A.K."/>
            <person name="Ho P.T."/>
            <person name="Jun S."/>
            <person name="Lee S.J."/>
            <person name="Kim Y."/>
            <person name="Won Y.J."/>
        </authorList>
    </citation>
    <scope>NUCLEOTIDE SEQUENCE [LARGE SCALE GENOMIC DNA]</scope>
    <source>
        <strain evidence="1">Wonlab-2016</strain>
    </source>
</reference>
<comment type="caution">
    <text evidence="1">The sequence shown here is derived from an EMBL/GenBank/DDBJ whole genome shotgun (WGS) entry which is preliminary data.</text>
</comment>
<dbReference type="EMBL" id="JACVVK020000127">
    <property type="protein sequence ID" value="KAK7490387.1"/>
    <property type="molecule type" value="Genomic_DNA"/>
</dbReference>